<evidence type="ECO:0000313" key="1">
    <source>
        <dbReference type="EMBL" id="SDJ28981.1"/>
    </source>
</evidence>
<evidence type="ECO:0000313" key="2">
    <source>
        <dbReference type="Proteomes" id="UP000199580"/>
    </source>
</evidence>
<sequence>MNHLLITVFFLIFFISLFIREVKKDNKKHQNRDRLGDEHIMREIDKLKSKEA</sequence>
<dbReference type="AlphaFoldDB" id="A0A1G8SIF0"/>
<protein>
    <submittedName>
        <fullName evidence="1">Uncharacterized protein</fullName>
    </submittedName>
</protein>
<keyword evidence="2" id="KW-1185">Reference proteome</keyword>
<reference evidence="1 2" key="1">
    <citation type="submission" date="2016-10" db="EMBL/GenBank/DDBJ databases">
        <authorList>
            <person name="de Groot N.N."/>
        </authorList>
    </citation>
    <scope>NUCLEOTIDE SEQUENCE [LARGE SCALE GENOMIC DNA]</scope>
    <source>
        <strain evidence="1 2">CGMCC 1.10076</strain>
    </source>
</reference>
<organism evidence="1 2">
    <name type="scientific">Flavobacterium noncentrifugens</name>
    <dbReference type="NCBI Taxonomy" id="1128970"/>
    <lineage>
        <taxon>Bacteria</taxon>
        <taxon>Pseudomonadati</taxon>
        <taxon>Bacteroidota</taxon>
        <taxon>Flavobacteriia</taxon>
        <taxon>Flavobacteriales</taxon>
        <taxon>Flavobacteriaceae</taxon>
        <taxon>Flavobacterium</taxon>
    </lineage>
</organism>
<proteinExistence type="predicted"/>
<dbReference type="Proteomes" id="UP000199580">
    <property type="component" value="Unassembled WGS sequence"/>
</dbReference>
<dbReference type="RefSeq" id="WP_170227516.1">
    <property type="nucleotide sequence ID" value="NZ_BKAI01000002.1"/>
</dbReference>
<dbReference type="EMBL" id="FNEZ01000001">
    <property type="protein sequence ID" value="SDJ28981.1"/>
    <property type="molecule type" value="Genomic_DNA"/>
</dbReference>
<name>A0A1G8SIF0_9FLAO</name>
<gene>
    <name evidence="1" type="ORF">SAMN04487935_0570</name>
</gene>
<accession>A0A1G8SIF0</accession>